<evidence type="ECO:0000256" key="1">
    <source>
        <dbReference type="PROSITE-ProRule" id="PRU00042"/>
    </source>
</evidence>
<name>C9ZIJ9_TRYB9</name>
<keyword evidence="1" id="KW-0862">Zinc</keyword>
<dbReference type="AlphaFoldDB" id="C9ZIJ9"/>
<dbReference type="Proteomes" id="UP000002316">
    <property type="component" value="Chromosome 1"/>
</dbReference>
<evidence type="ECO:0000256" key="2">
    <source>
        <dbReference type="SAM" id="MobiDB-lite"/>
    </source>
</evidence>
<dbReference type="PROSITE" id="PS50157">
    <property type="entry name" value="ZINC_FINGER_C2H2_2"/>
    <property type="match status" value="1"/>
</dbReference>
<evidence type="ECO:0000313" key="4">
    <source>
        <dbReference type="EMBL" id="CBH08991.1"/>
    </source>
</evidence>
<dbReference type="InterPro" id="IPR013087">
    <property type="entry name" value="Znf_C2H2_type"/>
</dbReference>
<evidence type="ECO:0000259" key="3">
    <source>
        <dbReference type="PROSITE" id="PS50157"/>
    </source>
</evidence>
<gene>
    <name evidence="4" type="ORF">TbgDal_I1670</name>
</gene>
<accession>C9ZIJ9</accession>
<proteinExistence type="predicted"/>
<dbReference type="SMART" id="SM00355">
    <property type="entry name" value="ZnF_C2H2"/>
    <property type="match status" value="2"/>
</dbReference>
<feature type="compositionally biased region" description="Basic and acidic residues" evidence="2">
    <location>
        <begin position="165"/>
        <end position="191"/>
    </location>
</feature>
<dbReference type="Gene3D" id="3.30.160.60">
    <property type="entry name" value="Classic Zinc Finger"/>
    <property type="match status" value="1"/>
</dbReference>
<dbReference type="GeneID" id="23858228"/>
<dbReference type="GO" id="GO:0008270">
    <property type="term" value="F:zinc ion binding"/>
    <property type="evidence" value="ECO:0007669"/>
    <property type="project" value="UniProtKB-KW"/>
</dbReference>
<feature type="compositionally biased region" description="Polar residues" evidence="2">
    <location>
        <begin position="88"/>
        <end position="102"/>
    </location>
</feature>
<dbReference type="KEGG" id="tbg:TbgDal_I1670"/>
<organism evidence="4 5">
    <name type="scientific">Trypanosoma brucei gambiense (strain MHOM/CI/86/DAL972)</name>
    <dbReference type="NCBI Taxonomy" id="679716"/>
    <lineage>
        <taxon>Eukaryota</taxon>
        <taxon>Discoba</taxon>
        <taxon>Euglenozoa</taxon>
        <taxon>Kinetoplastea</taxon>
        <taxon>Metakinetoplastina</taxon>
        <taxon>Trypanosomatida</taxon>
        <taxon>Trypanosomatidae</taxon>
        <taxon>Trypanosoma</taxon>
    </lineage>
</organism>
<protein>
    <recommendedName>
        <fullName evidence="3">C2H2-type domain-containing protein</fullName>
    </recommendedName>
</protein>
<dbReference type="RefSeq" id="XP_011771432.1">
    <property type="nucleotide sequence ID" value="XM_011773130.1"/>
</dbReference>
<feature type="compositionally biased region" description="Pro residues" evidence="2">
    <location>
        <begin position="35"/>
        <end position="44"/>
    </location>
</feature>
<feature type="domain" description="C2H2-type" evidence="3">
    <location>
        <begin position="56"/>
        <end position="84"/>
    </location>
</feature>
<dbReference type="EMBL" id="FN554964">
    <property type="protein sequence ID" value="CBH08991.1"/>
    <property type="molecule type" value="Genomic_DNA"/>
</dbReference>
<keyword evidence="1" id="KW-0863">Zinc-finger</keyword>
<sequence length="224" mass="25210">MALYTCNEPMEANTSRANGDSNSREEMEEDSNLALPPPEPPPNTETPQTTADTIMYPCLICERTFKSKTWQTRHRETAHPGVAPPRGTTENPEGSEQTTDSENTLQCALCSFVPKSKGGLTNHRRVQHPNVTPRQLYPMSAIVHLKKGREASGVRKDRRTQLPPKNRECDHTTKSRGESTTHHKQEHRTRDIAVALGKRQGPLATEGARRKQAQMRPRFRKQIG</sequence>
<feature type="region of interest" description="Disordered" evidence="2">
    <location>
        <begin position="69"/>
        <end position="102"/>
    </location>
</feature>
<dbReference type="PROSITE" id="PS00028">
    <property type="entry name" value="ZINC_FINGER_C2H2_1"/>
    <property type="match status" value="1"/>
</dbReference>
<evidence type="ECO:0000313" key="5">
    <source>
        <dbReference type="Proteomes" id="UP000002316"/>
    </source>
</evidence>
<feature type="region of interest" description="Disordered" evidence="2">
    <location>
        <begin position="1"/>
        <end position="51"/>
    </location>
</feature>
<keyword evidence="1" id="KW-0479">Metal-binding</keyword>
<feature type="compositionally biased region" description="Polar residues" evidence="2">
    <location>
        <begin position="12"/>
        <end position="21"/>
    </location>
</feature>
<feature type="compositionally biased region" description="Basic residues" evidence="2">
    <location>
        <begin position="210"/>
        <end position="224"/>
    </location>
</feature>
<reference evidence="5" key="1">
    <citation type="journal article" date="2010" name="PLoS Negl. Trop. Dis.">
        <title>The genome sequence of Trypanosoma brucei gambiense, causative agent of chronic human african trypanosomiasis.</title>
        <authorList>
            <person name="Jackson A.P."/>
            <person name="Sanders M."/>
            <person name="Berry A."/>
            <person name="McQuillan J."/>
            <person name="Aslett M.A."/>
            <person name="Quail M.A."/>
            <person name="Chukualim B."/>
            <person name="Capewell P."/>
            <person name="MacLeod A."/>
            <person name="Melville S.E."/>
            <person name="Gibson W."/>
            <person name="Barry J.D."/>
            <person name="Berriman M."/>
            <person name="Hertz-Fowler C."/>
        </authorList>
    </citation>
    <scope>NUCLEOTIDE SEQUENCE [LARGE SCALE GENOMIC DNA]</scope>
    <source>
        <strain evidence="5">MHOM/CI/86/DAL972</strain>
    </source>
</reference>
<feature type="region of interest" description="Disordered" evidence="2">
    <location>
        <begin position="148"/>
        <end position="224"/>
    </location>
</feature>